<gene>
    <name evidence="2" type="ORF">AMOR_38510</name>
</gene>
<evidence type="ECO:0000313" key="3">
    <source>
        <dbReference type="Proteomes" id="UP001162891"/>
    </source>
</evidence>
<dbReference type="EMBL" id="AP025591">
    <property type="protein sequence ID" value="BDG04855.1"/>
    <property type="molecule type" value="Genomic_DNA"/>
</dbReference>
<dbReference type="InterPro" id="IPR013784">
    <property type="entry name" value="Carb-bd-like_fold"/>
</dbReference>
<dbReference type="Pfam" id="PF13620">
    <property type="entry name" value="CarboxypepD_reg"/>
    <property type="match status" value="1"/>
</dbReference>
<dbReference type="SUPFAM" id="SSF49452">
    <property type="entry name" value="Starch-binding domain-like"/>
    <property type="match status" value="1"/>
</dbReference>
<dbReference type="Proteomes" id="UP001162891">
    <property type="component" value="Chromosome"/>
</dbReference>
<accession>A0ABN6MX69</accession>
<organism evidence="2 3">
    <name type="scientific">Anaeromyxobacter oryzae</name>
    <dbReference type="NCBI Taxonomy" id="2918170"/>
    <lineage>
        <taxon>Bacteria</taxon>
        <taxon>Pseudomonadati</taxon>
        <taxon>Myxococcota</taxon>
        <taxon>Myxococcia</taxon>
        <taxon>Myxococcales</taxon>
        <taxon>Cystobacterineae</taxon>
        <taxon>Anaeromyxobacteraceae</taxon>
        <taxon>Anaeromyxobacter</taxon>
    </lineage>
</organism>
<feature type="region of interest" description="Disordered" evidence="1">
    <location>
        <begin position="320"/>
        <end position="339"/>
    </location>
</feature>
<evidence type="ECO:0000313" key="2">
    <source>
        <dbReference type="EMBL" id="BDG04855.1"/>
    </source>
</evidence>
<feature type="compositionally biased region" description="Low complexity" evidence="1">
    <location>
        <begin position="69"/>
        <end position="78"/>
    </location>
</feature>
<reference evidence="3" key="1">
    <citation type="journal article" date="2022" name="Int. J. Syst. Evol. Microbiol.">
        <title>Anaeromyxobacter oryzae sp. nov., Anaeromyxobacter diazotrophicus sp. nov. and Anaeromyxobacter paludicola sp. nov., isolated from paddy soils.</title>
        <authorList>
            <person name="Itoh H."/>
            <person name="Xu Z."/>
            <person name="Mise K."/>
            <person name="Masuda Y."/>
            <person name="Ushijima N."/>
            <person name="Hayakawa C."/>
            <person name="Shiratori Y."/>
            <person name="Senoo K."/>
        </authorList>
    </citation>
    <scope>NUCLEOTIDE SEQUENCE [LARGE SCALE GENOMIC DNA]</scope>
    <source>
        <strain evidence="3">Red232</strain>
    </source>
</reference>
<evidence type="ECO:0008006" key="4">
    <source>
        <dbReference type="Google" id="ProtNLM"/>
    </source>
</evidence>
<proteinExistence type="predicted"/>
<keyword evidence="3" id="KW-1185">Reference proteome</keyword>
<feature type="compositionally biased region" description="Low complexity" evidence="1">
    <location>
        <begin position="40"/>
        <end position="50"/>
    </location>
</feature>
<protein>
    <recommendedName>
        <fullName evidence="4">Carboxypeptidase regulatory-like domain-containing protein</fullName>
    </recommendedName>
</protein>
<feature type="region of interest" description="Disordered" evidence="1">
    <location>
        <begin position="35"/>
        <end position="110"/>
    </location>
</feature>
<evidence type="ECO:0000256" key="1">
    <source>
        <dbReference type="SAM" id="MobiDB-lite"/>
    </source>
</evidence>
<sequence>MKRTLGLLVVLVVLAATAWLVVARRAPNGSIDAAAGGGAANASASARSNRPPSPPASAGGEGRGEGGRSRSSTARASGTGSGPGPTGHGTRVTGTEKPGTFTGTATGTMVATPIPDAIPTPIPTPTPAANALPGALSGHLRDAQGRALASVTVLAVAADGSDAGETVTDDDGFFLISALHAGRYAVFAGLETALASRVPVRGAAVRSGTVSRIELAESARGAVVRVHAREADGRDAPAQAVLVAGAPGVPSSFGSLLASEAIYLPDLGDPRSVLPNVPAGVYTVVLLRHAGATPIAARDPVRVPGEGEIAIDVRIPAGESASVPAAAPPGRVASRPRGG</sequence>
<name>A0ABN6MX69_9BACT</name>